<keyword evidence="4 7" id="KW-0560">Oxidoreductase</keyword>
<dbReference type="InterPro" id="IPR003437">
    <property type="entry name" value="GcvP"/>
</dbReference>
<dbReference type="InterPro" id="IPR015421">
    <property type="entry name" value="PyrdxlP-dep_Trfase_major"/>
</dbReference>
<dbReference type="EC" id="1.4.4.2" evidence="7"/>
<dbReference type="SUPFAM" id="SSF53383">
    <property type="entry name" value="PLP-dependent transferases"/>
    <property type="match status" value="3"/>
</dbReference>
<sequence>MGICRLVGRPQSVRLTLCRMLNYDCFADRHIGPSELEKQKMLSYLGFKDLDELTNTNVPESIRLRKKLDLPEKGLDEWRTLSELRAIAAKNKAYRTFIGMGYYDCIVPVAIIKNMLQNAGWTSPYTPYQSEISQGRLESLINFQTMVGDLCGLAFANASLLDESTACAEAIFLALRATKRKTILYDPMLHPQNIAVMGTRCDPIGAELRPIHNLSALLNKTADLSTDVAALIIQYPNTEGQVYDHLERLIRAAHHHNILTILVCDLMSLTLVRSPGDLGADIAVGSSQRFGLPLGYGGPHAAFICVKDLALARQLPGRIVGVSRDQQGNAAYRYPNTEGQVYDHLERLIRAAHHHNILTILVCDLMSLTLVRSPGDLGADIAVGSSQRFGLPLGYGGPHAAFICVKDLALARQLPGRIVGVSRDQQGNAAYRVTLQTREQHIRRDKATSNICTAQVLPANIAAMYAVYHGPRRLVQIAKIIHKSAAYLALKIKANGIEVAHKDFFDTIKAKPKDLADFRIRSEEQQINVRYFEDGFVGISIDETTVVDDLRDLLYLFDIHVTKEEVEHSLNEIASPLIGNSPHARRSPFLTHSVFNSHHSETQLIRYMKRLENKDLSLVHSMIPLGSCTMKLNASAELSPVTWPQFANIHPFAPQDQAQGYAQVFNDLENGSNGEYAGLLAIRKYFESKGEARRRICLIPVSAHGTNPATAHMANFRVVPVESDKHGNINYKDLAAKCEKHAEELACAMITYPSTHGVFESNILDVCHKVHEFGGQIYLDGANFNAQVGLCRPGDYGSDVSHFNLHKTFCIPHGGGGPGMGPIGVVMCRIFAVGLKQVPLNLQRNAITLMFSILPITWTYIRLMGAAGLRTASQMAILNANYMAKRLEEGGYRVVYRDEQGMNAHEFIIDCKPFKMAGIEVVDIAKRLMDFGFHSPTMHWPLHDCLMLEPTESEDKAEMDRYCDALIAIREEIEGIGKGELHLDLFKNAPHTLSVLAASVWDRPYSREQAGWPKPWCYTSRKVWPTVGRVDDSFGDRNPFCTCPSVIGDED</sequence>
<reference evidence="10" key="2">
    <citation type="submission" date="2014-05" db="EMBL/GenBank/DDBJ databases">
        <title>The genome and life-stage specific transcriptomes of Globodera pallida elucidate key aspects of plant parasitism by a cyst nematode.</title>
        <authorList>
            <person name="Cotton J.A."/>
            <person name="Lilley C.J."/>
            <person name="Jones L.M."/>
            <person name="Kikuchi T."/>
            <person name="Reid A.J."/>
            <person name="Thorpe P."/>
            <person name="Tsai I.J."/>
            <person name="Beasley H."/>
            <person name="Blok V."/>
            <person name="Cock P.J.A."/>
            <person name="Van den Akker S.E."/>
            <person name="Holroyd N."/>
            <person name="Hunt M."/>
            <person name="Mantelin S."/>
            <person name="Naghra H."/>
            <person name="Pain A."/>
            <person name="Palomares-Rius J.E."/>
            <person name="Zarowiecki M."/>
            <person name="Berriman M."/>
            <person name="Jones J.T."/>
            <person name="Urwin P.E."/>
        </authorList>
    </citation>
    <scope>NUCLEOTIDE SEQUENCE [LARGE SCALE GENOMIC DNA]</scope>
    <source>
        <strain evidence="10">Lindley</strain>
    </source>
</reference>
<evidence type="ECO:0000259" key="8">
    <source>
        <dbReference type="Pfam" id="PF02347"/>
    </source>
</evidence>
<dbReference type="Gene3D" id="3.90.1150.10">
    <property type="entry name" value="Aspartate Aminotransferase, domain 1"/>
    <property type="match status" value="1"/>
</dbReference>
<dbReference type="InterPro" id="IPR015424">
    <property type="entry name" value="PyrdxlP-dep_Trfase"/>
</dbReference>
<dbReference type="InterPro" id="IPR049316">
    <property type="entry name" value="GDC-P_C"/>
</dbReference>
<evidence type="ECO:0000256" key="1">
    <source>
        <dbReference type="ARBA" id="ARBA00001933"/>
    </source>
</evidence>
<proteinExistence type="inferred from homology"/>
<dbReference type="AlphaFoldDB" id="A0A183BM58"/>
<dbReference type="GO" id="GO:0030170">
    <property type="term" value="F:pyridoxal phosphate binding"/>
    <property type="evidence" value="ECO:0007669"/>
    <property type="project" value="TreeGrafter"/>
</dbReference>
<dbReference type="NCBIfam" id="TIGR00461">
    <property type="entry name" value="gcvP"/>
    <property type="match status" value="1"/>
</dbReference>
<reference evidence="10" key="1">
    <citation type="submission" date="2013-12" db="EMBL/GenBank/DDBJ databases">
        <authorList>
            <person name="Aslett M."/>
        </authorList>
    </citation>
    <scope>NUCLEOTIDE SEQUENCE [LARGE SCALE GENOMIC DNA]</scope>
    <source>
        <strain evidence="10">Lindley</strain>
    </source>
</reference>
<dbReference type="Proteomes" id="UP000050741">
    <property type="component" value="Unassembled WGS sequence"/>
</dbReference>
<comment type="catalytic activity">
    <reaction evidence="5 7">
        <text>N(6)-[(R)-lipoyl]-L-lysyl-[glycine-cleavage complex H protein] + glycine + H(+) = N(6)-[(R)-S(8)-aminomethyldihydrolipoyl]-L-lysyl-[glycine-cleavage complex H protein] + CO2</text>
        <dbReference type="Rhea" id="RHEA:24304"/>
        <dbReference type="Rhea" id="RHEA-COMP:10494"/>
        <dbReference type="Rhea" id="RHEA-COMP:10495"/>
        <dbReference type="ChEBI" id="CHEBI:15378"/>
        <dbReference type="ChEBI" id="CHEBI:16526"/>
        <dbReference type="ChEBI" id="CHEBI:57305"/>
        <dbReference type="ChEBI" id="CHEBI:83099"/>
        <dbReference type="ChEBI" id="CHEBI:83143"/>
        <dbReference type="EC" id="1.4.4.2"/>
    </reaction>
</comment>
<comment type="cofactor">
    <cofactor evidence="1 6 7">
        <name>pyridoxal 5'-phosphate</name>
        <dbReference type="ChEBI" id="CHEBI:597326"/>
    </cofactor>
</comment>
<dbReference type="GO" id="GO:0016594">
    <property type="term" value="F:glycine binding"/>
    <property type="evidence" value="ECO:0007669"/>
    <property type="project" value="TreeGrafter"/>
</dbReference>
<feature type="domain" description="Glycine dehydrogenase C-terminal" evidence="9">
    <location>
        <begin position="872"/>
        <end position="991"/>
    </location>
</feature>
<dbReference type="InterPro" id="IPR020581">
    <property type="entry name" value="GDC_P"/>
</dbReference>
<evidence type="ECO:0000313" key="10">
    <source>
        <dbReference type="Proteomes" id="UP000050741"/>
    </source>
</evidence>
<dbReference type="Gene3D" id="3.40.640.10">
    <property type="entry name" value="Type I PLP-dependent aspartate aminotransferase-like (Major domain)"/>
    <property type="match status" value="3"/>
</dbReference>
<name>A0A183BM58_GLOPA</name>
<dbReference type="Pfam" id="PF02347">
    <property type="entry name" value="GDC-P"/>
    <property type="match status" value="2"/>
</dbReference>
<feature type="domain" description="Glycine cleavage system P-protein N-terminal" evidence="8">
    <location>
        <begin position="334"/>
        <end position="557"/>
    </location>
</feature>
<evidence type="ECO:0000259" key="9">
    <source>
        <dbReference type="Pfam" id="PF21478"/>
    </source>
</evidence>
<keyword evidence="7" id="KW-0496">Mitochondrion</keyword>
<keyword evidence="7" id="KW-0809">Transit peptide</keyword>
<organism evidence="10 11">
    <name type="scientific">Globodera pallida</name>
    <name type="common">Potato cyst nematode worm</name>
    <name type="synonym">Heterodera pallida</name>
    <dbReference type="NCBI Taxonomy" id="36090"/>
    <lineage>
        <taxon>Eukaryota</taxon>
        <taxon>Metazoa</taxon>
        <taxon>Ecdysozoa</taxon>
        <taxon>Nematoda</taxon>
        <taxon>Chromadorea</taxon>
        <taxon>Rhabditida</taxon>
        <taxon>Tylenchina</taxon>
        <taxon>Tylenchomorpha</taxon>
        <taxon>Tylenchoidea</taxon>
        <taxon>Heteroderidae</taxon>
        <taxon>Heteroderinae</taxon>
        <taxon>Globodera</taxon>
    </lineage>
</organism>
<protein>
    <recommendedName>
        <fullName evidence="7">Glycine cleavage system P protein</fullName>
        <ecNumber evidence="7">1.4.4.2</ecNumber>
    </recommendedName>
</protein>
<comment type="similarity">
    <text evidence="2 7">Belongs to the GcvP family.</text>
</comment>
<evidence type="ECO:0000313" key="11">
    <source>
        <dbReference type="WBParaSite" id="GPLIN_000169300"/>
    </source>
</evidence>
<evidence type="ECO:0000256" key="3">
    <source>
        <dbReference type="ARBA" id="ARBA00022898"/>
    </source>
</evidence>
<dbReference type="InterPro" id="IPR049315">
    <property type="entry name" value="GDC-P_N"/>
</dbReference>
<comment type="subunit">
    <text evidence="7">The glycine cleavage system is composed of four proteins: P, T, L and H.</text>
</comment>
<evidence type="ECO:0000256" key="7">
    <source>
        <dbReference type="RuleBase" id="RU364056"/>
    </source>
</evidence>
<accession>A0A183BM58</accession>
<keyword evidence="3 6" id="KW-0663">Pyridoxal phosphate</keyword>
<feature type="domain" description="Glycine cleavage system P-protein N-terminal" evidence="8">
    <location>
        <begin position="28"/>
        <end position="333"/>
    </location>
</feature>
<dbReference type="GO" id="GO:0004375">
    <property type="term" value="F:glycine dehydrogenase (decarboxylating) activity"/>
    <property type="evidence" value="ECO:0007669"/>
    <property type="project" value="UniProtKB-UniRule"/>
</dbReference>
<dbReference type="WBParaSite" id="GPLIN_000169300">
    <property type="protein sequence ID" value="GPLIN_000169300"/>
    <property type="gene ID" value="GPLIN_000169300"/>
</dbReference>
<dbReference type="InterPro" id="IPR015422">
    <property type="entry name" value="PyrdxlP-dep_Trfase_small"/>
</dbReference>
<comment type="function">
    <text evidence="7">The glycine cleavage system catalyzes the degradation of glycine.</text>
</comment>
<dbReference type="GO" id="GO:0005739">
    <property type="term" value="C:mitochondrion"/>
    <property type="evidence" value="ECO:0007669"/>
    <property type="project" value="UniProtKB-SubCell"/>
</dbReference>
<evidence type="ECO:0000256" key="5">
    <source>
        <dbReference type="ARBA" id="ARBA00049026"/>
    </source>
</evidence>
<evidence type="ECO:0000256" key="4">
    <source>
        <dbReference type="ARBA" id="ARBA00023002"/>
    </source>
</evidence>
<keyword evidence="10" id="KW-1185">Reference proteome</keyword>
<dbReference type="Pfam" id="PF21478">
    <property type="entry name" value="GcvP2_C"/>
    <property type="match status" value="1"/>
</dbReference>
<evidence type="ECO:0000256" key="6">
    <source>
        <dbReference type="PIRSR" id="PIRSR603437-50"/>
    </source>
</evidence>
<comment type="subcellular location">
    <subcellularLocation>
        <location evidence="7">Mitochondrion</location>
    </subcellularLocation>
</comment>
<dbReference type="PANTHER" id="PTHR11773">
    <property type="entry name" value="GLYCINE DEHYDROGENASE, DECARBOXYLATING"/>
    <property type="match status" value="1"/>
</dbReference>
<feature type="modified residue" description="N6-(pyridoxal phosphate)lysine" evidence="6">
    <location>
        <position position="807"/>
    </location>
</feature>
<dbReference type="GO" id="GO:0005960">
    <property type="term" value="C:glycine cleavage complex"/>
    <property type="evidence" value="ECO:0007669"/>
    <property type="project" value="TreeGrafter"/>
</dbReference>
<reference evidence="11" key="3">
    <citation type="submission" date="2016-06" db="UniProtKB">
        <authorList>
            <consortium name="WormBaseParasite"/>
        </authorList>
    </citation>
    <scope>IDENTIFICATION</scope>
</reference>
<dbReference type="GO" id="GO:0019464">
    <property type="term" value="P:glycine decarboxylation via glycine cleavage system"/>
    <property type="evidence" value="ECO:0007669"/>
    <property type="project" value="TreeGrafter"/>
</dbReference>
<dbReference type="PANTHER" id="PTHR11773:SF1">
    <property type="entry name" value="GLYCINE DEHYDROGENASE (DECARBOXYLATING), MITOCHONDRIAL"/>
    <property type="match status" value="1"/>
</dbReference>
<evidence type="ECO:0000256" key="2">
    <source>
        <dbReference type="ARBA" id="ARBA00010756"/>
    </source>
</evidence>